<comment type="cofactor">
    <cofactor evidence="1">
        <name>Mg(2+)</name>
        <dbReference type="ChEBI" id="CHEBI:18420"/>
    </cofactor>
</comment>
<dbReference type="GO" id="GO:0006364">
    <property type="term" value="P:rRNA processing"/>
    <property type="evidence" value="ECO:0007669"/>
    <property type="project" value="TreeGrafter"/>
</dbReference>
<dbReference type="GO" id="GO:0005737">
    <property type="term" value="C:cytoplasm"/>
    <property type="evidence" value="ECO:0007669"/>
    <property type="project" value="TreeGrafter"/>
</dbReference>
<dbReference type="EMBL" id="JADIML010000092">
    <property type="protein sequence ID" value="MBO8462947.1"/>
    <property type="molecule type" value="Genomic_DNA"/>
</dbReference>
<keyword evidence="3" id="KW-0378">Hydrolase</keyword>
<dbReference type="PANTHER" id="PTHR30001">
    <property type="entry name" value="RIBONUCLEASE"/>
    <property type="match status" value="1"/>
</dbReference>
<dbReference type="InterPro" id="IPR019307">
    <property type="entry name" value="RNA-bd_AU-1/RNase_E/G"/>
</dbReference>
<evidence type="ECO:0000259" key="6">
    <source>
        <dbReference type="Pfam" id="PF10150"/>
    </source>
</evidence>
<dbReference type="Proteomes" id="UP000823618">
    <property type="component" value="Unassembled WGS sequence"/>
</dbReference>
<evidence type="ECO:0000256" key="1">
    <source>
        <dbReference type="ARBA" id="ARBA00001946"/>
    </source>
</evidence>
<sequence>MSGKLVVTRRNEQIVTAIYENNQICELQFDSEKMIRGAHTAIVLGNIYVAKVQNIVKNINGAFLEIGKEQLCYYSLTDNKKPIVLNATNRNFIAVGDLLLVQIQKEAMKTKLPGATSYLNLTGKYLVLTVGKCSIGISNKIQSLEERNRLKTWMSKKISKEYGWIVRTNAEFVSEEKLEQEATLLIKKYESLMSVAKYRTSGQLLYEAPVPYLTALRDQKEESIARIVTDDTVLYTNLKQYLEEYQPEDSHKLELYEDSMISLSNLLGLEKEIEEAIREKVWMKSGGYLIIQPTEAMTVIDVNTGKAMNKKRVQDHFLQINLEAAKEIARQIRLRNLSGIIIVDFIDLDTDEAKETLLATLRKFVAKDRIKTDVIDMTKLNLVEITRKKILKPIYEQMKERG</sequence>
<dbReference type="GO" id="GO:0046872">
    <property type="term" value="F:metal ion binding"/>
    <property type="evidence" value="ECO:0007669"/>
    <property type="project" value="UniProtKB-KW"/>
</dbReference>
<reference evidence="7" key="2">
    <citation type="journal article" date="2021" name="PeerJ">
        <title>Extensive microbial diversity within the chicken gut microbiome revealed by metagenomics and culture.</title>
        <authorList>
            <person name="Gilroy R."/>
            <person name="Ravi A."/>
            <person name="Getino M."/>
            <person name="Pursley I."/>
            <person name="Horton D.L."/>
            <person name="Alikhan N.F."/>
            <person name="Baker D."/>
            <person name="Gharbi K."/>
            <person name="Hall N."/>
            <person name="Watson M."/>
            <person name="Adriaenssens E.M."/>
            <person name="Foster-Nyarko E."/>
            <person name="Jarju S."/>
            <person name="Secka A."/>
            <person name="Antonio M."/>
            <person name="Oren A."/>
            <person name="Chaudhuri R.R."/>
            <person name="La Ragione R."/>
            <person name="Hildebrand F."/>
            <person name="Pallen M.J."/>
        </authorList>
    </citation>
    <scope>NUCLEOTIDE SEQUENCE</scope>
    <source>
        <strain evidence="7">E3-2379</strain>
    </source>
</reference>
<dbReference type="GO" id="GO:0003723">
    <property type="term" value="F:RNA binding"/>
    <property type="evidence" value="ECO:0007669"/>
    <property type="project" value="UniProtKB-KW"/>
</dbReference>
<proteinExistence type="predicted"/>
<dbReference type="GO" id="GO:0004540">
    <property type="term" value="F:RNA nuclease activity"/>
    <property type="evidence" value="ECO:0007669"/>
    <property type="project" value="InterPro"/>
</dbReference>
<reference evidence="7" key="1">
    <citation type="submission" date="2020-10" db="EMBL/GenBank/DDBJ databases">
        <authorList>
            <person name="Gilroy R."/>
        </authorList>
    </citation>
    <scope>NUCLEOTIDE SEQUENCE</scope>
    <source>
        <strain evidence="7">E3-2379</strain>
    </source>
</reference>
<keyword evidence="2" id="KW-0479">Metal-binding</keyword>
<evidence type="ECO:0000256" key="2">
    <source>
        <dbReference type="ARBA" id="ARBA00022723"/>
    </source>
</evidence>
<dbReference type="PANTHER" id="PTHR30001:SF0">
    <property type="entry name" value="RIBONUCLEASE G"/>
    <property type="match status" value="1"/>
</dbReference>
<gene>
    <name evidence="7" type="ORF">IAC13_03325</name>
</gene>
<dbReference type="AlphaFoldDB" id="A0A9D9N7A0"/>
<evidence type="ECO:0000313" key="7">
    <source>
        <dbReference type="EMBL" id="MBO8462947.1"/>
    </source>
</evidence>
<keyword evidence="4" id="KW-0460">Magnesium</keyword>
<dbReference type="GO" id="GO:0016787">
    <property type="term" value="F:hydrolase activity"/>
    <property type="evidence" value="ECO:0007669"/>
    <property type="project" value="UniProtKB-KW"/>
</dbReference>
<dbReference type="InterPro" id="IPR004659">
    <property type="entry name" value="RNase_E/G"/>
</dbReference>
<accession>A0A9D9N7A0</accession>
<keyword evidence="5" id="KW-0694">RNA-binding</keyword>
<name>A0A9D9N7A0_9FIRM</name>
<dbReference type="CDD" id="cd04453">
    <property type="entry name" value="S1_RNase_E"/>
    <property type="match status" value="1"/>
</dbReference>
<evidence type="ECO:0000313" key="8">
    <source>
        <dbReference type="Proteomes" id="UP000823618"/>
    </source>
</evidence>
<evidence type="ECO:0000256" key="5">
    <source>
        <dbReference type="ARBA" id="ARBA00022884"/>
    </source>
</evidence>
<protein>
    <submittedName>
        <fullName evidence="7">Ribonuclease E/G</fullName>
    </submittedName>
</protein>
<evidence type="ECO:0000256" key="4">
    <source>
        <dbReference type="ARBA" id="ARBA00022842"/>
    </source>
</evidence>
<organism evidence="7 8">
    <name type="scientific">Candidatus Scybalomonas excrementavium</name>
    <dbReference type="NCBI Taxonomy" id="2840943"/>
    <lineage>
        <taxon>Bacteria</taxon>
        <taxon>Bacillati</taxon>
        <taxon>Bacillota</taxon>
        <taxon>Clostridia</taxon>
        <taxon>Lachnospirales</taxon>
        <taxon>Lachnospiraceae</taxon>
        <taxon>Lachnospiraceae incertae sedis</taxon>
        <taxon>Candidatus Scybalomonas</taxon>
    </lineage>
</organism>
<dbReference type="Pfam" id="PF10150">
    <property type="entry name" value="RNase_E_G"/>
    <property type="match status" value="1"/>
</dbReference>
<dbReference type="SUPFAM" id="SSF50249">
    <property type="entry name" value="Nucleic acid-binding proteins"/>
    <property type="match status" value="1"/>
</dbReference>
<feature type="domain" description="RNA-binding protein AU-1/Ribonuclease E/G" evidence="6">
    <location>
        <begin position="121"/>
        <end position="389"/>
    </location>
</feature>
<comment type="caution">
    <text evidence="7">The sequence shown here is derived from an EMBL/GenBank/DDBJ whole genome shotgun (WGS) entry which is preliminary data.</text>
</comment>
<evidence type="ECO:0000256" key="3">
    <source>
        <dbReference type="ARBA" id="ARBA00022801"/>
    </source>
</evidence>
<dbReference type="Gene3D" id="2.40.50.140">
    <property type="entry name" value="Nucleic acid-binding proteins"/>
    <property type="match status" value="1"/>
</dbReference>
<dbReference type="InterPro" id="IPR012340">
    <property type="entry name" value="NA-bd_OB-fold"/>
</dbReference>